<gene>
    <name evidence="1" type="ORF">EDC45_0749</name>
</gene>
<proteinExistence type="predicted"/>
<comment type="caution">
    <text evidence="1">The sequence shown here is derived from an EMBL/GenBank/DDBJ whole genome shotgun (WGS) entry which is preliminary data.</text>
</comment>
<dbReference type="AlphaFoldDB" id="A0A4R6VAI3"/>
<reference evidence="1 2" key="1">
    <citation type="submission" date="2019-03" db="EMBL/GenBank/DDBJ databases">
        <title>Genomic Encyclopedia of Type Strains, Phase IV (KMG-IV): sequencing the most valuable type-strain genomes for metagenomic binning, comparative biology and taxonomic classification.</title>
        <authorList>
            <person name="Goeker M."/>
        </authorList>
    </citation>
    <scope>NUCLEOTIDE SEQUENCE [LARGE SCALE GENOMIC DNA]</scope>
    <source>
        <strain evidence="1 2">DSM 28403</strain>
    </source>
</reference>
<sequence>MKKIILILSLFILSGCVDPFLLSYGGGHLIDDMQYWEHIDTKEKASLKTENDCFDKVNENDSFTRDKYGQCLYDQGYRFRTSNLLYCFWYMPEKCKDYNKFR</sequence>
<name>A0A4R6VAI3_9PAST</name>
<organism evidence="1 2">
    <name type="scientific">Mesocricetibacter intestinalis</name>
    <dbReference type="NCBI Taxonomy" id="1521930"/>
    <lineage>
        <taxon>Bacteria</taxon>
        <taxon>Pseudomonadati</taxon>
        <taxon>Pseudomonadota</taxon>
        <taxon>Gammaproteobacteria</taxon>
        <taxon>Pasteurellales</taxon>
        <taxon>Pasteurellaceae</taxon>
        <taxon>Mesocricetibacter</taxon>
    </lineage>
</organism>
<dbReference type="PROSITE" id="PS51257">
    <property type="entry name" value="PROKAR_LIPOPROTEIN"/>
    <property type="match status" value="1"/>
</dbReference>
<evidence type="ECO:0008006" key="3">
    <source>
        <dbReference type="Google" id="ProtNLM"/>
    </source>
</evidence>
<dbReference type="OrthoDB" id="5686481at2"/>
<accession>A0A4R6VAI3</accession>
<evidence type="ECO:0000313" key="2">
    <source>
        <dbReference type="Proteomes" id="UP000295657"/>
    </source>
</evidence>
<protein>
    <recommendedName>
        <fullName evidence="3">Lipoprotein</fullName>
    </recommendedName>
</protein>
<dbReference type="RefSeq" id="WP_133543587.1">
    <property type="nucleotide sequence ID" value="NZ_SNYQ01000002.1"/>
</dbReference>
<dbReference type="Proteomes" id="UP000295657">
    <property type="component" value="Unassembled WGS sequence"/>
</dbReference>
<dbReference type="EMBL" id="SNYQ01000002">
    <property type="protein sequence ID" value="TDQ58957.1"/>
    <property type="molecule type" value="Genomic_DNA"/>
</dbReference>
<evidence type="ECO:0000313" key="1">
    <source>
        <dbReference type="EMBL" id="TDQ58957.1"/>
    </source>
</evidence>
<keyword evidence="2" id="KW-1185">Reference proteome</keyword>